<dbReference type="AlphaFoldDB" id="A0A6V8LIB9"/>
<dbReference type="InterPro" id="IPR050807">
    <property type="entry name" value="TransReg_Diox_bact_type"/>
</dbReference>
<name>A0A6V8LIB9_9BACT</name>
<dbReference type="GO" id="GO:0003677">
    <property type="term" value="F:DNA binding"/>
    <property type="evidence" value="ECO:0007669"/>
    <property type="project" value="UniProtKB-KW"/>
</dbReference>
<dbReference type="CDD" id="cd02209">
    <property type="entry name" value="cupin_XRE_C"/>
    <property type="match status" value="1"/>
</dbReference>
<dbReference type="PANTHER" id="PTHR46797">
    <property type="entry name" value="HTH-TYPE TRANSCRIPTIONAL REGULATOR"/>
    <property type="match status" value="1"/>
</dbReference>
<dbReference type="Gene3D" id="2.60.120.10">
    <property type="entry name" value="Jelly Rolls"/>
    <property type="match status" value="1"/>
</dbReference>
<sequence length="209" mass="22646">MLSACLGNSYVKHKRGGMNGEIKCGARIRKRRTAQGLGIEDLSARTGLDAAYLEALENGEVTTSLGPLLKVALALGTRLGTFIDDELGSDVCLSRACACSSPEQAQQAARGKRSSFSFYSLGAHKTDRHMEPFYIEIRPDEPGAEHPLSSHEGEEFIVVARGRLLVVLGQERHELGPGDSIYFNSIVPHYVGCAGQEQTDIHAVLYFPA</sequence>
<dbReference type="CDD" id="cd00093">
    <property type="entry name" value="HTH_XRE"/>
    <property type="match status" value="1"/>
</dbReference>
<dbReference type="InterPro" id="IPR014710">
    <property type="entry name" value="RmlC-like_jellyroll"/>
</dbReference>
<protein>
    <recommendedName>
        <fullName evidence="2">HTH cro/C1-type domain-containing protein</fullName>
    </recommendedName>
</protein>
<dbReference type="InterPro" id="IPR001387">
    <property type="entry name" value="Cro/C1-type_HTH"/>
</dbReference>
<dbReference type="PROSITE" id="PS50943">
    <property type="entry name" value="HTH_CROC1"/>
    <property type="match status" value="1"/>
</dbReference>
<dbReference type="SMART" id="SM00530">
    <property type="entry name" value="HTH_XRE"/>
    <property type="match status" value="1"/>
</dbReference>
<reference evidence="3 4" key="2">
    <citation type="submission" date="2020-05" db="EMBL/GenBank/DDBJ databases">
        <title>Draft genome sequence of Desulfovibrio sp. strainFSS-1.</title>
        <authorList>
            <person name="Shimoshige H."/>
            <person name="Kobayashi H."/>
            <person name="Maekawa T."/>
        </authorList>
    </citation>
    <scope>NUCLEOTIDE SEQUENCE [LARGE SCALE GENOMIC DNA]</scope>
    <source>
        <strain evidence="3 4">SIID29052-01</strain>
    </source>
</reference>
<dbReference type="PANTHER" id="PTHR46797:SF19">
    <property type="entry name" value="BLL2473 PROTEIN"/>
    <property type="match status" value="1"/>
</dbReference>
<feature type="domain" description="HTH cro/C1-type" evidence="2">
    <location>
        <begin position="28"/>
        <end position="82"/>
    </location>
</feature>
<dbReference type="Gene3D" id="1.10.260.40">
    <property type="entry name" value="lambda repressor-like DNA-binding domains"/>
    <property type="match status" value="1"/>
</dbReference>
<dbReference type="SUPFAM" id="SSF51182">
    <property type="entry name" value="RmlC-like cupins"/>
    <property type="match status" value="1"/>
</dbReference>
<dbReference type="Pfam" id="PF01381">
    <property type="entry name" value="HTH_3"/>
    <property type="match status" value="1"/>
</dbReference>
<evidence type="ECO:0000256" key="1">
    <source>
        <dbReference type="ARBA" id="ARBA00023125"/>
    </source>
</evidence>
<organism evidence="3 4">
    <name type="scientific">Fundidesulfovibrio magnetotacticus</name>
    <dbReference type="NCBI Taxonomy" id="2730080"/>
    <lineage>
        <taxon>Bacteria</taxon>
        <taxon>Pseudomonadati</taxon>
        <taxon>Thermodesulfobacteriota</taxon>
        <taxon>Desulfovibrionia</taxon>
        <taxon>Desulfovibrionales</taxon>
        <taxon>Desulfovibrionaceae</taxon>
        <taxon>Fundidesulfovibrio</taxon>
    </lineage>
</organism>
<dbReference type="GO" id="GO:0003700">
    <property type="term" value="F:DNA-binding transcription factor activity"/>
    <property type="evidence" value="ECO:0007669"/>
    <property type="project" value="TreeGrafter"/>
</dbReference>
<dbReference type="Proteomes" id="UP000494245">
    <property type="component" value="Unassembled WGS sequence"/>
</dbReference>
<dbReference type="InterPro" id="IPR011051">
    <property type="entry name" value="RmlC_Cupin_sf"/>
</dbReference>
<keyword evidence="4" id="KW-1185">Reference proteome</keyword>
<proteinExistence type="predicted"/>
<comment type="caution">
    <text evidence="3">The sequence shown here is derived from an EMBL/GenBank/DDBJ whole genome shotgun (WGS) entry which is preliminary data.</text>
</comment>
<dbReference type="Pfam" id="PF07883">
    <property type="entry name" value="Cupin_2"/>
    <property type="match status" value="1"/>
</dbReference>
<evidence type="ECO:0000313" key="4">
    <source>
        <dbReference type="Proteomes" id="UP000494245"/>
    </source>
</evidence>
<dbReference type="InterPro" id="IPR010982">
    <property type="entry name" value="Lambda_DNA-bd_dom_sf"/>
</dbReference>
<gene>
    <name evidence="3" type="ORF">NNJEOMEG_00288</name>
</gene>
<keyword evidence="1" id="KW-0238">DNA-binding</keyword>
<evidence type="ECO:0000259" key="2">
    <source>
        <dbReference type="PROSITE" id="PS50943"/>
    </source>
</evidence>
<dbReference type="InterPro" id="IPR013096">
    <property type="entry name" value="Cupin_2"/>
</dbReference>
<reference evidence="3 4" key="1">
    <citation type="submission" date="2020-04" db="EMBL/GenBank/DDBJ databases">
        <authorList>
            <consortium name="Desulfovibrio sp. FSS-1 genome sequencing consortium"/>
            <person name="Shimoshige H."/>
            <person name="Kobayashi H."/>
            <person name="Maekawa T."/>
        </authorList>
    </citation>
    <scope>NUCLEOTIDE SEQUENCE [LARGE SCALE GENOMIC DNA]</scope>
    <source>
        <strain evidence="3 4">SIID29052-01</strain>
    </source>
</reference>
<accession>A0A6V8LIB9</accession>
<evidence type="ECO:0000313" key="3">
    <source>
        <dbReference type="EMBL" id="GFK92463.1"/>
    </source>
</evidence>
<dbReference type="SUPFAM" id="SSF47413">
    <property type="entry name" value="lambda repressor-like DNA-binding domains"/>
    <property type="match status" value="1"/>
</dbReference>
<dbReference type="GO" id="GO:0005829">
    <property type="term" value="C:cytosol"/>
    <property type="evidence" value="ECO:0007669"/>
    <property type="project" value="TreeGrafter"/>
</dbReference>
<dbReference type="EMBL" id="BLTE01000001">
    <property type="protein sequence ID" value="GFK92463.1"/>
    <property type="molecule type" value="Genomic_DNA"/>
</dbReference>